<reference evidence="2" key="1">
    <citation type="journal article" date="2022" name="bioRxiv">
        <title>Sequencing and chromosome-scale assembly of the giantPleurodeles waltlgenome.</title>
        <authorList>
            <person name="Brown T."/>
            <person name="Elewa A."/>
            <person name="Iarovenko S."/>
            <person name="Subramanian E."/>
            <person name="Araus A.J."/>
            <person name="Petzold A."/>
            <person name="Susuki M."/>
            <person name="Suzuki K.-i.T."/>
            <person name="Hayashi T."/>
            <person name="Toyoda A."/>
            <person name="Oliveira C."/>
            <person name="Osipova E."/>
            <person name="Leigh N.D."/>
            <person name="Simon A."/>
            <person name="Yun M.H."/>
        </authorList>
    </citation>
    <scope>NUCLEOTIDE SEQUENCE</scope>
    <source>
        <strain evidence="2">20211129_DDA</strain>
        <tissue evidence="2">Liver</tissue>
    </source>
</reference>
<dbReference type="Proteomes" id="UP001066276">
    <property type="component" value="Chromosome 4_2"/>
</dbReference>
<dbReference type="EMBL" id="JANPWB010000008">
    <property type="protein sequence ID" value="KAJ1165364.1"/>
    <property type="molecule type" value="Genomic_DNA"/>
</dbReference>
<protein>
    <submittedName>
        <fullName evidence="2">Uncharacterized protein</fullName>
    </submittedName>
</protein>
<dbReference type="AlphaFoldDB" id="A0AAV7SMM3"/>
<gene>
    <name evidence="2" type="ORF">NDU88_005792</name>
</gene>
<sequence length="119" mass="12545">MGAGGGRRGPLQRPDQQSDRTPASQDLGCWSAAAPSRWCWRGRSEEASLVDPPALRFLPHGPGALIWPRIWLCAEALRVALPEWLAGGWRPAGASTLLGSRGGLLLWGPGGTPCLLGVG</sequence>
<evidence type="ECO:0000256" key="1">
    <source>
        <dbReference type="SAM" id="MobiDB-lite"/>
    </source>
</evidence>
<evidence type="ECO:0000313" key="2">
    <source>
        <dbReference type="EMBL" id="KAJ1165364.1"/>
    </source>
</evidence>
<comment type="caution">
    <text evidence="2">The sequence shown here is derived from an EMBL/GenBank/DDBJ whole genome shotgun (WGS) entry which is preliminary data.</text>
</comment>
<organism evidence="2 3">
    <name type="scientific">Pleurodeles waltl</name>
    <name type="common">Iberian ribbed newt</name>
    <dbReference type="NCBI Taxonomy" id="8319"/>
    <lineage>
        <taxon>Eukaryota</taxon>
        <taxon>Metazoa</taxon>
        <taxon>Chordata</taxon>
        <taxon>Craniata</taxon>
        <taxon>Vertebrata</taxon>
        <taxon>Euteleostomi</taxon>
        <taxon>Amphibia</taxon>
        <taxon>Batrachia</taxon>
        <taxon>Caudata</taxon>
        <taxon>Salamandroidea</taxon>
        <taxon>Salamandridae</taxon>
        <taxon>Pleurodelinae</taxon>
        <taxon>Pleurodeles</taxon>
    </lineage>
</organism>
<evidence type="ECO:0000313" key="3">
    <source>
        <dbReference type="Proteomes" id="UP001066276"/>
    </source>
</evidence>
<proteinExistence type="predicted"/>
<keyword evidence="3" id="KW-1185">Reference proteome</keyword>
<name>A0AAV7SMM3_PLEWA</name>
<accession>A0AAV7SMM3</accession>
<feature type="region of interest" description="Disordered" evidence="1">
    <location>
        <begin position="1"/>
        <end position="28"/>
    </location>
</feature>